<dbReference type="AlphaFoldDB" id="A0A2S1SYX5"/>
<dbReference type="KEGG" id="stir:DDW44_24595"/>
<feature type="domain" description="DUF397" evidence="1">
    <location>
        <begin position="28"/>
        <end position="78"/>
    </location>
</feature>
<evidence type="ECO:0000313" key="3">
    <source>
        <dbReference type="Proteomes" id="UP000244900"/>
    </source>
</evidence>
<sequence length="82" mass="8500">MSGSTELAWFKSSYSSGDGDDCVEVALSWHKSSYSSGGDGDCVEVAACPTTVHVRDSKQAPGPQLALSPTAWTHFVSYAAGG</sequence>
<dbReference type="InterPro" id="IPR007278">
    <property type="entry name" value="DUF397"/>
</dbReference>
<reference evidence="2 3" key="1">
    <citation type="submission" date="2018-05" db="EMBL/GenBank/DDBJ databases">
        <title>Complete genome sequence of sponge-derived Streptomyces sp. HNM0039.</title>
        <authorList>
            <person name="Huang X."/>
            <person name="Zhou S."/>
        </authorList>
    </citation>
    <scope>NUCLEOTIDE SEQUENCE [LARGE SCALE GENOMIC DNA]</scope>
    <source>
        <strain evidence="2 3">HNM0039</strain>
    </source>
</reference>
<dbReference type="Proteomes" id="UP000244900">
    <property type="component" value="Chromosome"/>
</dbReference>
<accession>A0A2S1SYX5</accession>
<dbReference type="OrthoDB" id="4562195at2"/>
<dbReference type="EMBL" id="CP029188">
    <property type="protein sequence ID" value="AWI31602.1"/>
    <property type="molecule type" value="Genomic_DNA"/>
</dbReference>
<organism evidence="2 3">
    <name type="scientific">Streptomyces tirandamycinicus</name>
    <dbReference type="NCBI Taxonomy" id="2174846"/>
    <lineage>
        <taxon>Bacteria</taxon>
        <taxon>Bacillati</taxon>
        <taxon>Actinomycetota</taxon>
        <taxon>Actinomycetes</taxon>
        <taxon>Kitasatosporales</taxon>
        <taxon>Streptomycetaceae</taxon>
        <taxon>Streptomyces</taxon>
    </lineage>
</organism>
<gene>
    <name evidence="2" type="ORF">DDW44_24595</name>
</gene>
<evidence type="ECO:0000313" key="2">
    <source>
        <dbReference type="EMBL" id="AWI31602.1"/>
    </source>
</evidence>
<proteinExistence type="predicted"/>
<name>A0A2S1SYX5_9ACTN</name>
<dbReference type="Pfam" id="PF04149">
    <property type="entry name" value="DUF397"/>
    <property type="match status" value="2"/>
</dbReference>
<protein>
    <submittedName>
        <fullName evidence="2">DUF397 domain-containing protein</fullName>
    </submittedName>
</protein>
<keyword evidence="3" id="KW-1185">Reference proteome</keyword>
<feature type="domain" description="DUF397" evidence="1">
    <location>
        <begin position="7"/>
        <end position="26"/>
    </location>
</feature>
<dbReference type="RefSeq" id="WP_108907774.1">
    <property type="nucleotide sequence ID" value="NZ_CP029188.1"/>
</dbReference>
<evidence type="ECO:0000259" key="1">
    <source>
        <dbReference type="Pfam" id="PF04149"/>
    </source>
</evidence>